<protein>
    <submittedName>
        <fullName evidence="2">Uncharacterized protein</fullName>
    </submittedName>
</protein>
<sequence>MFLEVKVCRVDSFDVERTALELRYRCLDNAHGSSSCCNGDKEVGSQSSTESELPVFYRDDRDGVSSTERSNLSIAETMASKAKTRHRSKIEATRVALVKEQKDKILKLGRTLTFNNYNLCPKKMAESYPEVDTDLLDQIEISDDGSEEYEDDKDPDDSPAS</sequence>
<dbReference type="EMBL" id="CM018049">
    <property type="protein sequence ID" value="KAA8519288.1"/>
    <property type="molecule type" value="Genomic_DNA"/>
</dbReference>
<feature type="region of interest" description="Disordered" evidence="1">
    <location>
        <begin position="141"/>
        <end position="161"/>
    </location>
</feature>
<name>A0A5J4ZNQ5_9ASTE</name>
<proteinExistence type="predicted"/>
<organism evidence="2 3">
    <name type="scientific">Nyssa sinensis</name>
    <dbReference type="NCBI Taxonomy" id="561372"/>
    <lineage>
        <taxon>Eukaryota</taxon>
        <taxon>Viridiplantae</taxon>
        <taxon>Streptophyta</taxon>
        <taxon>Embryophyta</taxon>
        <taxon>Tracheophyta</taxon>
        <taxon>Spermatophyta</taxon>
        <taxon>Magnoliopsida</taxon>
        <taxon>eudicotyledons</taxon>
        <taxon>Gunneridae</taxon>
        <taxon>Pentapetalae</taxon>
        <taxon>asterids</taxon>
        <taxon>Cornales</taxon>
        <taxon>Nyssaceae</taxon>
        <taxon>Nyssa</taxon>
    </lineage>
</organism>
<accession>A0A5J4ZNQ5</accession>
<dbReference type="AlphaFoldDB" id="A0A5J4ZNQ5"/>
<gene>
    <name evidence="2" type="ORF">F0562_013544</name>
</gene>
<reference evidence="2 3" key="1">
    <citation type="submission" date="2019-09" db="EMBL/GenBank/DDBJ databases">
        <title>A chromosome-level genome assembly of the Chinese tupelo Nyssa sinensis.</title>
        <authorList>
            <person name="Yang X."/>
            <person name="Kang M."/>
            <person name="Yang Y."/>
            <person name="Xiong H."/>
            <person name="Wang M."/>
            <person name="Zhang Z."/>
            <person name="Wang Z."/>
            <person name="Wu H."/>
            <person name="Ma T."/>
            <person name="Liu J."/>
            <person name="Xi Z."/>
        </authorList>
    </citation>
    <scope>NUCLEOTIDE SEQUENCE [LARGE SCALE GENOMIC DNA]</scope>
    <source>
        <strain evidence="2">J267</strain>
        <tissue evidence="2">Leaf</tissue>
    </source>
</reference>
<dbReference type="Proteomes" id="UP000325577">
    <property type="component" value="Linkage Group LG6"/>
</dbReference>
<evidence type="ECO:0000313" key="2">
    <source>
        <dbReference type="EMBL" id="KAA8519288.1"/>
    </source>
</evidence>
<keyword evidence="3" id="KW-1185">Reference proteome</keyword>
<evidence type="ECO:0000313" key="3">
    <source>
        <dbReference type="Proteomes" id="UP000325577"/>
    </source>
</evidence>
<evidence type="ECO:0000256" key="1">
    <source>
        <dbReference type="SAM" id="MobiDB-lite"/>
    </source>
</evidence>